<evidence type="ECO:0000313" key="8">
    <source>
        <dbReference type="Proteomes" id="UP001501676"/>
    </source>
</evidence>
<dbReference type="Pfam" id="PF00440">
    <property type="entry name" value="TetR_N"/>
    <property type="match status" value="1"/>
</dbReference>
<evidence type="ECO:0000256" key="1">
    <source>
        <dbReference type="ARBA" id="ARBA00022491"/>
    </source>
</evidence>
<dbReference type="RefSeq" id="WP_345729386.1">
    <property type="nucleotide sequence ID" value="NZ_BAAAYN010000023.1"/>
</dbReference>
<proteinExistence type="predicted"/>
<dbReference type="PANTHER" id="PTHR30055:SF175">
    <property type="entry name" value="HTH-TYPE TRANSCRIPTIONAL REPRESSOR KSTR2"/>
    <property type="match status" value="1"/>
</dbReference>
<dbReference type="InterPro" id="IPR041490">
    <property type="entry name" value="KstR2_TetR_C"/>
</dbReference>
<reference evidence="8" key="1">
    <citation type="journal article" date="2019" name="Int. J. Syst. Evol. Microbiol.">
        <title>The Global Catalogue of Microorganisms (GCM) 10K type strain sequencing project: providing services to taxonomists for standard genome sequencing and annotation.</title>
        <authorList>
            <consortium name="The Broad Institute Genomics Platform"/>
            <consortium name="The Broad Institute Genome Sequencing Center for Infectious Disease"/>
            <person name="Wu L."/>
            <person name="Ma J."/>
        </authorList>
    </citation>
    <scope>NUCLEOTIDE SEQUENCE [LARGE SCALE GENOMIC DNA]</scope>
    <source>
        <strain evidence="8">JCM 9458</strain>
    </source>
</reference>
<evidence type="ECO:0000256" key="4">
    <source>
        <dbReference type="ARBA" id="ARBA00023163"/>
    </source>
</evidence>
<dbReference type="PANTHER" id="PTHR30055">
    <property type="entry name" value="HTH-TYPE TRANSCRIPTIONAL REGULATOR RUTR"/>
    <property type="match status" value="1"/>
</dbReference>
<feature type="DNA-binding region" description="H-T-H motif" evidence="5">
    <location>
        <begin position="31"/>
        <end position="50"/>
    </location>
</feature>
<protein>
    <submittedName>
        <fullName evidence="7">TetR/AcrR family transcriptional regulator</fullName>
    </submittedName>
</protein>
<dbReference type="InterPro" id="IPR050109">
    <property type="entry name" value="HTH-type_TetR-like_transc_reg"/>
</dbReference>
<dbReference type="InterPro" id="IPR036271">
    <property type="entry name" value="Tet_transcr_reg_TetR-rel_C_sf"/>
</dbReference>
<keyword evidence="8" id="KW-1185">Reference proteome</keyword>
<comment type="caution">
    <text evidence="7">The sequence shown here is derived from an EMBL/GenBank/DDBJ whole genome shotgun (WGS) entry which is preliminary data.</text>
</comment>
<evidence type="ECO:0000313" key="7">
    <source>
        <dbReference type="EMBL" id="GAA3388940.1"/>
    </source>
</evidence>
<name>A0ABP6SZ07_9ACTN</name>
<dbReference type="Gene3D" id="1.10.10.60">
    <property type="entry name" value="Homeodomain-like"/>
    <property type="match status" value="1"/>
</dbReference>
<keyword evidence="4" id="KW-0804">Transcription</keyword>
<feature type="domain" description="HTH tetR-type" evidence="6">
    <location>
        <begin position="8"/>
        <end position="68"/>
    </location>
</feature>
<dbReference type="Gene3D" id="1.10.357.10">
    <property type="entry name" value="Tetracycline Repressor, domain 2"/>
    <property type="match status" value="1"/>
</dbReference>
<dbReference type="SUPFAM" id="SSF46689">
    <property type="entry name" value="Homeodomain-like"/>
    <property type="match status" value="1"/>
</dbReference>
<dbReference type="SUPFAM" id="SSF48498">
    <property type="entry name" value="Tetracyclin repressor-like, C-terminal domain"/>
    <property type="match status" value="1"/>
</dbReference>
<evidence type="ECO:0000256" key="3">
    <source>
        <dbReference type="ARBA" id="ARBA00023125"/>
    </source>
</evidence>
<keyword evidence="1" id="KW-0678">Repressor</keyword>
<keyword evidence="2" id="KW-0805">Transcription regulation</keyword>
<dbReference type="EMBL" id="BAAAYN010000023">
    <property type="protein sequence ID" value="GAA3388940.1"/>
    <property type="molecule type" value="Genomic_DNA"/>
</dbReference>
<dbReference type="PRINTS" id="PR00455">
    <property type="entry name" value="HTHTETR"/>
</dbReference>
<keyword evidence="3 5" id="KW-0238">DNA-binding</keyword>
<evidence type="ECO:0000256" key="5">
    <source>
        <dbReference type="PROSITE-ProRule" id="PRU00335"/>
    </source>
</evidence>
<accession>A0ABP6SZ07</accession>
<gene>
    <name evidence="7" type="ORF">GCM10020369_37130</name>
</gene>
<dbReference type="PROSITE" id="PS50977">
    <property type="entry name" value="HTH_TETR_2"/>
    <property type="match status" value="1"/>
</dbReference>
<dbReference type="InterPro" id="IPR001647">
    <property type="entry name" value="HTH_TetR"/>
</dbReference>
<dbReference type="InterPro" id="IPR009057">
    <property type="entry name" value="Homeodomain-like_sf"/>
</dbReference>
<evidence type="ECO:0000259" key="6">
    <source>
        <dbReference type="PROSITE" id="PS50977"/>
    </source>
</evidence>
<organism evidence="7 8">
    <name type="scientific">Cryptosporangium minutisporangium</name>
    <dbReference type="NCBI Taxonomy" id="113569"/>
    <lineage>
        <taxon>Bacteria</taxon>
        <taxon>Bacillati</taxon>
        <taxon>Actinomycetota</taxon>
        <taxon>Actinomycetes</taxon>
        <taxon>Cryptosporangiales</taxon>
        <taxon>Cryptosporangiaceae</taxon>
        <taxon>Cryptosporangium</taxon>
    </lineage>
</organism>
<evidence type="ECO:0000256" key="2">
    <source>
        <dbReference type="ARBA" id="ARBA00023015"/>
    </source>
</evidence>
<sequence length="198" mass="21928">MAQRTDGATRRAQIIDVAAGLFRERGYHETSLETLAAAVGIRKASLYYHFPSKDAILLEIHEEMIEHLLGRARQRTGSPTERLRGVMRDLVELMELFPGRLQIFFEHYRELPSAQRVASTAKRDEYHAILVGILRDGVAAGEFAVDDVELTALSILGSCNWTYQWFRPGGRLSAAEVADGFLRVLLGGIAASGQPSTS</sequence>
<dbReference type="Proteomes" id="UP001501676">
    <property type="component" value="Unassembled WGS sequence"/>
</dbReference>
<dbReference type="Pfam" id="PF17932">
    <property type="entry name" value="TetR_C_24"/>
    <property type="match status" value="1"/>
</dbReference>